<dbReference type="Proteomes" id="UP000655044">
    <property type="component" value="Unassembled WGS sequence"/>
</dbReference>
<accession>A0A8J3RYA2</accession>
<comment type="caution">
    <text evidence="2">The sequence shown here is derived from an EMBL/GenBank/DDBJ whole genome shotgun (WGS) entry which is preliminary data.</text>
</comment>
<protein>
    <submittedName>
        <fullName evidence="2">Uncharacterized protein</fullName>
    </submittedName>
</protein>
<evidence type="ECO:0000313" key="3">
    <source>
        <dbReference type="Proteomes" id="UP000655044"/>
    </source>
</evidence>
<keyword evidence="3" id="KW-1185">Reference proteome</keyword>
<feature type="region of interest" description="Disordered" evidence="1">
    <location>
        <begin position="52"/>
        <end position="140"/>
    </location>
</feature>
<proteinExistence type="predicted"/>
<feature type="compositionally biased region" description="Basic and acidic residues" evidence="1">
    <location>
        <begin position="87"/>
        <end position="104"/>
    </location>
</feature>
<reference evidence="2" key="1">
    <citation type="submission" date="2021-01" db="EMBL/GenBank/DDBJ databases">
        <title>Whole genome shotgun sequence of Planobispora rosea NBRC 15558.</title>
        <authorList>
            <person name="Komaki H."/>
            <person name="Tamura T."/>
        </authorList>
    </citation>
    <scope>NUCLEOTIDE SEQUENCE</scope>
    <source>
        <strain evidence="2">NBRC 15558</strain>
    </source>
</reference>
<evidence type="ECO:0000256" key="1">
    <source>
        <dbReference type="SAM" id="MobiDB-lite"/>
    </source>
</evidence>
<evidence type="ECO:0000313" key="2">
    <source>
        <dbReference type="EMBL" id="GIH83528.1"/>
    </source>
</evidence>
<feature type="compositionally biased region" description="Basic and acidic residues" evidence="1">
    <location>
        <begin position="115"/>
        <end position="130"/>
    </location>
</feature>
<dbReference type="AlphaFoldDB" id="A0A8J3RYA2"/>
<sequence>MILDRNNTEFGSASEEADDLAELRRLLFDTVPAPTGEESADMLAQTFSSDDADLSLLPDSDVFSGAGPDSSSYDEPGPFDADGPFGTEDHTGDHTGDHAGDRWDALGSDPGDPGDAGHHEDLHAADDAHGTWDPLFGGDV</sequence>
<gene>
    <name evidence="2" type="ORF">Pro02_19360</name>
</gene>
<organism evidence="2 3">
    <name type="scientific">Planobispora rosea</name>
    <dbReference type="NCBI Taxonomy" id="35762"/>
    <lineage>
        <taxon>Bacteria</taxon>
        <taxon>Bacillati</taxon>
        <taxon>Actinomycetota</taxon>
        <taxon>Actinomycetes</taxon>
        <taxon>Streptosporangiales</taxon>
        <taxon>Streptosporangiaceae</taxon>
        <taxon>Planobispora</taxon>
    </lineage>
</organism>
<name>A0A8J3RYA2_PLARO</name>
<dbReference type="EMBL" id="BOOI01000015">
    <property type="protein sequence ID" value="GIH83528.1"/>
    <property type="molecule type" value="Genomic_DNA"/>
</dbReference>